<evidence type="ECO:0000313" key="2">
    <source>
        <dbReference type="Proteomes" id="UP000242329"/>
    </source>
</evidence>
<accession>A0A1M5K5C7</accession>
<dbReference type="Proteomes" id="UP000242329">
    <property type="component" value="Unassembled WGS sequence"/>
</dbReference>
<dbReference type="EMBL" id="FQWY01000004">
    <property type="protein sequence ID" value="SHG48037.1"/>
    <property type="molecule type" value="Genomic_DNA"/>
</dbReference>
<organism evidence="1 2">
    <name type="scientific">Thermosyntropha lipolytica DSM 11003</name>
    <dbReference type="NCBI Taxonomy" id="1123382"/>
    <lineage>
        <taxon>Bacteria</taxon>
        <taxon>Bacillati</taxon>
        <taxon>Bacillota</taxon>
        <taxon>Clostridia</taxon>
        <taxon>Eubacteriales</taxon>
        <taxon>Syntrophomonadaceae</taxon>
        <taxon>Thermosyntropha</taxon>
    </lineage>
</organism>
<gene>
    <name evidence="1" type="ORF">SAMN02745221_00297</name>
</gene>
<keyword evidence="2" id="KW-1185">Reference proteome</keyword>
<dbReference type="RefSeq" id="WP_073089220.1">
    <property type="nucleotide sequence ID" value="NZ_FQWY01000004.1"/>
</dbReference>
<dbReference type="STRING" id="1123382.SAMN02745221_00297"/>
<name>A0A1M5K5C7_9FIRM</name>
<sequence length="142" mass="16180">MAERVELFLNADDETIKNLAYTENFKIYFKDQPDPVAEGKKVTHAVKSFLQYLDETYGLAEHKEKIKEKAFTNYGPEKNVVAVIELKNGDKLEIGLKYGIPGFIKEINKVLGIMGLDPADFKVVAEKRDRGDLRDIVEEDEN</sequence>
<reference evidence="2" key="1">
    <citation type="submission" date="2016-11" db="EMBL/GenBank/DDBJ databases">
        <authorList>
            <person name="Varghese N."/>
            <person name="Submissions S."/>
        </authorList>
    </citation>
    <scope>NUCLEOTIDE SEQUENCE [LARGE SCALE GENOMIC DNA]</scope>
    <source>
        <strain evidence="2">DSM 11003</strain>
    </source>
</reference>
<evidence type="ECO:0000313" key="1">
    <source>
        <dbReference type="EMBL" id="SHG48037.1"/>
    </source>
</evidence>
<protein>
    <submittedName>
        <fullName evidence="1">Uncharacterized protein</fullName>
    </submittedName>
</protein>
<dbReference type="AlphaFoldDB" id="A0A1M5K5C7"/>
<proteinExistence type="predicted"/>